<dbReference type="Proteomes" id="UP000824150">
    <property type="component" value="Unassembled WGS sequence"/>
</dbReference>
<proteinExistence type="predicted"/>
<sequence length="293" mass="30106">MQRTLIALALTASLSTLSGCALNEMFNQENPPAPPQAQALPATPLEPPAAPAQPVLTQDLPTLPQKSVQYPQASSALELNGVDIRGNEATALEESPRVVSGNEVPLGHISTPPSTNPSISVAPTQDAPVRPQGAGDLLPTYASGAQVGLSCDLSLGSMASQQAARISAALAAKLAQPLGEVYVAPTIIPDEYLDCIDDLSAVIANSLAQSGKLQVVGAAASANVTQTISQNSGSATTLPLTIRTLRAANIPYLAVSSIRPLDDGCALTIRLVRVADGITLNQSFVKLKPQAAQ</sequence>
<evidence type="ECO:0000313" key="4">
    <source>
        <dbReference type="Proteomes" id="UP000824150"/>
    </source>
</evidence>
<dbReference type="PROSITE" id="PS51257">
    <property type="entry name" value="PROKAR_LIPOPROTEIN"/>
    <property type="match status" value="1"/>
</dbReference>
<evidence type="ECO:0000313" key="3">
    <source>
        <dbReference type="EMBL" id="MBU3827212.1"/>
    </source>
</evidence>
<feature type="chain" id="PRO_5039679597" description="Lipoprotein" evidence="2">
    <location>
        <begin position="24"/>
        <end position="293"/>
    </location>
</feature>
<organism evidence="3 4">
    <name type="scientific">Candidatus Anaerobiospirillum merdipullorum</name>
    <dbReference type="NCBI Taxonomy" id="2838450"/>
    <lineage>
        <taxon>Bacteria</taxon>
        <taxon>Pseudomonadati</taxon>
        <taxon>Pseudomonadota</taxon>
        <taxon>Gammaproteobacteria</taxon>
        <taxon>Aeromonadales</taxon>
        <taxon>Succinivibrionaceae</taxon>
        <taxon>Anaerobiospirillum</taxon>
    </lineage>
</organism>
<reference evidence="3" key="2">
    <citation type="submission" date="2021-04" db="EMBL/GenBank/DDBJ databases">
        <authorList>
            <person name="Gilroy R."/>
        </authorList>
    </citation>
    <scope>NUCLEOTIDE SEQUENCE</scope>
    <source>
        <strain evidence="3">687</strain>
    </source>
</reference>
<accession>A0A9E2KPN3</accession>
<comment type="caution">
    <text evidence="3">The sequence shown here is derived from an EMBL/GenBank/DDBJ whole genome shotgun (WGS) entry which is preliminary data.</text>
</comment>
<keyword evidence="2" id="KW-0732">Signal</keyword>
<evidence type="ECO:0008006" key="5">
    <source>
        <dbReference type="Google" id="ProtNLM"/>
    </source>
</evidence>
<dbReference type="AlphaFoldDB" id="A0A9E2KPN3"/>
<gene>
    <name evidence="3" type="ORF">IAA31_06960</name>
</gene>
<evidence type="ECO:0000256" key="2">
    <source>
        <dbReference type="SAM" id="SignalP"/>
    </source>
</evidence>
<feature type="signal peptide" evidence="2">
    <location>
        <begin position="1"/>
        <end position="23"/>
    </location>
</feature>
<dbReference type="EMBL" id="JAHLFG010000076">
    <property type="protein sequence ID" value="MBU3827212.1"/>
    <property type="molecule type" value="Genomic_DNA"/>
</dbReference>
<feature type="region of interest" description="Disordered" evidence="1">
    <location>
        <begin position="26"/>
        <end position="56"/>
    </location>
</feature>
<protein>
    <recommendedName>
        <fullName evidence="5">Lipoprotein</fullName>
    </recommendedName>
</protein>
<evidence type="ECO:0000256" key="1">
    <source>
        <dbReference type="SAM" id="MobiDB-lite"/>
    </source>
</evidence>
<name>A0A9E2KPN3_9GAMM</name>
<reference evidence="3" key="1">
    <citation type="journal article" date="2021" name="PeerJ">
        <title>Extensive microbial diversity within the chicken gut microbiome revealed by metagenomics and culture.</title>
        <authorList>
            <person name="Gilroy R."/>
            <person name="Ravi A."/>
            <person name="Getino M."/>
            <person name="Pursley I."/>
            <person name="Horton D.L."/>
            <person name="Alikhan N.F."/>
            <person name="Baker D."/>
            <person name="Gharbi K."/>
            <person name="Hall N."/>
            <person name="Watson M."/>
            <person name="Adriaenssens E.M."/>
            <person name="Foster-Nyarko E."/>
            <person name="Jarju S."/>
            <person name="Secka A."/>
            <person name="Antonio M."/>
            <person name="Oren A."/>
            <person name="Chaudhuri R.R."/>
            <person name="La Ragione R."/>
            <person name="Hildebrand F."/>
            <person name="Pallen M.J."/>
        </authorList>
    </citation>
    <scope>NUCLEOTIDE SEQUENCE</scope>
    <source>
        <strain evidence="3">687</strain>
    </source>
</reference>